<keyword evidence="3" id="KW-0804">Transcription</keyword>
<dbReference type="PANTHER" id="PTHR43280:SF29">
    <property type="entry name" value="ARAC-FAMILY TRANSCRIPTIONAL REGULATOR"/>
    <property type="match status" value="1"/>
</dbReference>
<dbReference type="PROSITE" id="PS01124">
    <property type="entry name" value="HTH_ARAC_FAMILY_2"/>
    <property type="match status" value="1"/>
</dbReference>
<dbReference type="InterPro" id="IPR009057">
    <property type="entry name" value="Homeodomain-like_sf"/>
</dbReference>
<feature type="transmembrane region" description="Helical" evidence="4">
    <location>
        <begin position="147"/>
        <end position="169"/>
    </location>
</feature>
<dbReference type="PANTHER" id="PTHR43280">
    <property type="entry name" value="ARAC-FAMILY TRANSCRIPTIONAL REGULATOR"/>
    <property type="match status" value="1"/>
</dbReference>
<evidence type="ECO:0000256" key="3">
    <source>
        <dbReference type="ARBA" id="ARBA00023163"/>
    </source>
</evidence>
<dbReference type="Proteomes" id="UP000199403">
    <property type="component" value="Unassembled WGS sequence"/>
</dbReference>
<dbReference type="RefSeq" id="WP_092169411.1">
    <property type="nucleotide sequence ID" value="NZ_FNZH01000001.1"/>
</dbReference>
<feature type="transmembrane region" description="Helical" evidence="4">
    <location>
        <begin position="210"/>
        <end position="233"/>
    </location>
</feature>
<evidence type="ECO:0000256" key="1">
    <source>
        <dbReference type="ARBA" id="ARBA00023015"/>
    </source>
</evidence>
<evidence type="ECO:0000256" key="4">
    <source>
        <dbReference type="SAM" id="Phobius"/>
    </source>
</evidence>
<keyword evidence="4" id="KW-0472">Membrane</keyword>
<protein>
    <submittedName>
        <fullName evidence="6">AraC-type DNA-binding protein</fullName>
    </submittedName>
</protein>
<gene>
    <name evidence="6" type="ORF">SAMN05192553_101669</name>
</gene>
<dbReference type="PROSITE" id="PS00041">
    <property type="entry name" value="HTH_ARAC_FAMILY_1"/>
    <property type="match status" value="1"/>
</dbReference>
<keyword evidence="1" id="KW-0805">Transcription regulation</keyword>
<feature type="transmembrane region" description="Helical" evidence="4">
    <location>
        <begin position="181"/>
        <end position="204"/>
    </location>
</feature>
<sequence>MSLSSVVSLVATAIGVLAILIALFKQQGPFFKKFTFLLLLCCLTYYCLVVFIVDSKLVLTYPHFFKTGSPVFYLLAISILWLGQAHLYEKRRLSTLDYALLLLPIVNIIELLPFFVTPAAEKKAYLLGLFADRNQIIYAFEGWIPTFFHYLFQILIGGLVSFFLLVTAIRKSKATGNQHRAFSWMIVFATISLIFYAIGLALLLADSEEIPIHVLASWLFGLMLLVQLFFLFFRPDVLYGISENHVPTKSTVSPPFVLEEAEAENYRLRINAYFLSHADFLLDDFRQQHLSDHLGIPKNRLSQVIHHLFSKNFNQLINEKRIEIAIQNMQSEAWKNYTIEAIAQEVGFKSRTTFNKAFQEQTGLTPSQFRKQIEHP</sequence>
<keyword evidence="2 6" id="KW-0238">DNA-binding</keyword>
<dbReference type="GO" id="GO:0003700">
    <property type="term" value="F:DNA-binding transcription factor activity"/>
    <property type="evidence" value="ECO:0007669"/>
    <property type="project" value="InterPro"/>
</dbReference>
<dbReference type="Gene3D" id="1.10.10.60">
    <property type="entry name" value="Homeodomain-like"/>
    <property type="match status" value="1"/>
</dbReference>
<dbReference type="InterPro" id="IPR018062">
    <property type="entry name" value="HTH_AraC-typ_CS"/>
</dbReference>
<dbReference type="SMART" id="SM00342">
    <property type="entry name" value="HTH_ARAC"/>
    <property type="match status" value="1"/>
</dbReference>
<evidence type="ECO:0000259" key="5">
    <source>
        <dbReference type="PROSITE" id="PS01124"/>
    </source>
</evidence>
<keyword evidence="7" id="KW-1185">Reference proteome</keyword>
<keyword evidence="4" id="KW-1133">Transmembrane helix</keyword>
<feature type="transmembrane region" description="Helical" evidence="4">
    <location>
        <begin position="71"/>
        <end position="88"/>
    </location>
</feature>
<feature type="transmembrane region" description="Helical" evidence="4">
    <location>
        <begin position="36"/>
        <end position="59"/>
    </location>
</feature>
<reference evidence="7" key="1">
    <citation type="submission" date="2016-10" db="EMBL/GenBank/DDBJ databases">
        <authorList>
            <person name="Varghese N."/>
            <person name="Submissions S."/>
        </authorList>
    </citation>
    <scope>NUCLEOTIDE SEQUENCE [LARGE SCALE GENOMIC DNA]</scope>
    <source>
        <strain evidence="7">IBRC-M 10761</strain>
    </source>
</reference>
<evidence type="ECO:0000313" key="6">
    <source>
        <dbReference type="EMBL" id="SEI87960.1"/>
    </source>
</evidence>
<dbReference type="PRINTS" id="PR00032">
    <property type="entry name" value="HTHARAC"/>
</dbReference>
<name>A0A1H6UIF6_9BACT</name>
<feature type="transmembrane region" description="Helical" evidence="4">
    <location>
        <begin position="6"/>
        <end position="24"/>
    </location>
</feature>
<evidence type="ECO:0000313" key="7">
    <source>
        <dbReference type="Proteomes" id="UP000199403"/>
    </source>
</evidence>
<dbReference type="Pfam" id="PF12833">
    <property type="entry name" value="HTH_18"/>
    <property type="match status" value="1"/>
</dbReference>
<organism evidence="6 7">
    <name type="scientific">Cyclobacterium xiamenense</name>
    <dbReference type="NCBI Taxonomy" id="1297121"/>
    <lineage>
        <taxon>Bacteria</taxon>
        <taxon>Pseudomonadati</taxon>
        <taxon>Bacteroidota</taxon>
        <taxon>Cytophagia</taxon>
        <taxon>Cytophagales</taxon>
        <taxon>Cyclobacteriaceae</taxon>
        <taxon>Cyclobacterium</taxon>
    </lineage>
</organism>
<dbReference type="InterPro" id="IPR018060">
    <property type="entry name" value="HTH_AraC"/>
</dbReference>
<keyword evidence="4" id="KW-0812">Transmembrane</keyword>
<dbReference type="STRING" id="1416801.SAMN05192553_101669"/>
<dbReference type="OrthoDB" id="9779074at2"/>
<dbReference type="GO" id="GO:0043565">
    <property type="term" value="F:sequence-specific DNA binding"/>
    <property type="evidence" value="ECO:0007669"/>
    <property type="project" value="InterPro"/>
</dbReference>
<accession>A0A1H6UIF6</accession>
<dbReference type="InterPro" id="IPR020449">
    <property type="entry name" value="Tscrpt_reg_AraC-type_HTH"/>
</dbReference>
<feature type="transmembrane region" description="Helical" evidence="4">
    <location>
        <begin position="100"/>
        <end position="120"/>
    </location>
</feature>
<proteinExistence type="predicted"/>
<evidence type="ECO:0000256" key="2">
    <source>
        <dbReference type="ARBA" id="ARBA00023125"/>
    </source>
</evidence>
<feature type="domain" description="HTH araC/xylS-type" evidence="5">
    <location>
        <begin position="268"/>
        <end position="372"/>
    </location>
</feature>
<dbReference type="SUPFAM" id="SSF46689">
    <property type="entry name" value="Homeodomain-like"/>
    <property type="match status" value="1"/>
</dbReference>
<dbReference type="EMBL" id="FNZH01000001">
    <property type="protein sequence ID" value="SEI87960.1"/>
    <property type="molecule type" value="Genomic_DNA"/>
</dbReference>
<dbReference type="AlphaFoldDB" id="A0A1H6UIF6"/>